<organism evidence="1 2">
    <name type="scientific">Ureibacillus suwonensis</name>
    <dbReference type="NCBI Taxonomy" id="313007"/>
    <lineage>
        <taxon>Bacteria</taxon>
        <taxon>Bacillati</taxon>
        <taxon>Bacillota</taxon>
        <taxon>Bacilli</taxon>
        <taxon>Bacillales</taxon>
        <taxon>Caryophanaceae</taxon>
        <taxon>Ureibacillus</taxon>
    </lineage>
</organism>
<keyword evidence="2" id="KW-1185">Reference proteome</keyword>
<sequence>MIMLLYFSIVGVLFYKLFLKSPVPTKEEAVVETTKSTFEESKAAV</sequence>
<evidence type="ECO:0000313" key="1">
    <source>
        <dbReference type="EMBL" id="MFC5542698.1"/>
    </source>
</evidence>
<accession>A0ABW0REB2</accession>
<dbReference type="Proteomes" id="UP001595978">
    <property type="component" value="Unassembled WGS sequence"/>
</dbReference>
<comment type="caution">
    <text evidence="1">The sequence shown here is derived from an EMBL/GenBank/DDBJ whole genome shotgun (WGS) entry which is preliminary data.</text>
</comment>
<reference evidence="2" key="1">
    <citation type="journal article" date="2019" name="Int. J. Syst. Evol. Microbiol.">
        <title>The Global Catalogue of Microorganisms (GCM) 10K type strain sequencing project: providing services to taxonomists for standard genome sequencing and annotation.</title>
        <authorList>
            <consortium name="The Broad Institute Genomics Platform"/>
            <consortium name="The Broad Institute Genome Sequencing Center for Infectious Disease"/>
            <person name="Wu L."/>
            <person name="Ma J."/>
        </authorList>
    </citation>
    <scope>NUCLEOTIDE SEQUENCE [LARGE SCALE GENOMIC DNA]</scope>
    <source>
        <strain evidence="2">CCUG 56331</strain>
    </source>
</reference>
<dbReference type="EMBL" id="JBHSNQ010000177">
    <property type="protein sequence ID" value="MFC5542698.1"/>
    <property type="molecule type" value="Genomic_DNA"/>
</dbReference>
<gene>
    <name evidence="1" type="ORF">ACFPOH_13380</name>
</gene>
<dbReference type="RefSeq" id="WP_390310129.1">
    <property type="nucleotide sequence ID" value="NZ_JBHSNQ010000177.1"/>
</dbReference>
<protein>
    <submittedName>
        <fullName evidence="1">Uncharacterized protein</fullName>
    </submittedName>
</protein>
<evidence type="ECO:0000313" key="2">
    <source>
        <dbReference type="Proteomes" id="UP001595978"/>
    </source>
</evidence>
<name>A0ABW0REB2_9BACL</name>
<proteinExistence type="predicted"/>